<evidence type="ECO:0000313" key="3">
    <source>
        <dbReference type="EMBL" id="KRX08586.1"/>
    </source>
</evidence>
<organism evidence="3 4">
    <name type="scientific">Pseudocohnilembus persalinus</name>
    <name type="common">Ciliate</name>
    <dbReference type="NCBI Taxonomy" id="266149"/>
    <lineage>
        <taxon>Eukaryota</taxon>
        <taxon>Sar</taxon>
        <taxon>Alveolata</taxon>
        <taxon>Ciliophora</taxon>
        <taxon>Intramacronucleata</taxon>
        <taxon>Oligohymenophorea</taxon>
        <taxon>Scuticociliatia</taxon>
        <taxon>Philasterida</taxon>
        <taxon>Pseudocohnilembidae</taxon>
        <taxon>Pseudocohnilembus</taxon>
    </lineage>
</organism>
<accession>A0A0V0R2M4</accession>
<feature type="compositionally biased region" description="Polar residues" evidence="2">
    <location>
        <begin position="117"/>
        <end position="126"/>
    </location>
</feature>
<dbReference type="InParanoid" id="A0A0V0R2M4"/>
<feature type="region of interest" description="Disordered" evidence="2">
    <location>
        <begin position="117"/>
        <end position="143"/>
    </location>
</feature>
<evidence type="ECO:0000313" key="4">
    <source>
        <dbReference type="Proteomes" id="UP000054937"/>
    </source>
</evidence>
<dbReference type="Proteomes" id="UP000054937">
    <property type="component" value="Unassembled WGS sequence"/>
</dbReference>
<keyword evidence="1" id="KW-0175">Coiled coil</keyword>
<reference evidence="3 4" key="1">
    <citation type="journal article" date="2015" name="Sci. Rep.">
        <title>Genome of the facultative scuticociliatosis pathogen Pseudocohnilembus persalinus provides insight into its virulence through horizontal gene transfer.</title>
        <authorList>
            <person name="Xiong J."/>
            <person name="Wang G."/>
            <person name="Cheng J."/>
            <person name="Tian M."/>
            <person name="Pan X."/>
            <person name="Warren A."/>
            <person name="Jiang C."/>
            <person name="Yuan D."/>
            <person name="Miao W."/>
        </authorList>
    </citation>
    <scope>NUCLEOTIDE SEQUENCE [LARGE SCALE GENOMIC DNA]</scope>
    <source>
        <strain evidence="3">36N120E</strain>
    </source>
</reference>
<comment type="caution">
    <text evidence="3">The sequence shown here is derived from an EMBL/GenBank/DDBJ whole genome shotgun (WGS) entry which is preliminary data.</text>
</comment>
<dbReference type="AlphaFoldDB" id="A0A0V0R2M4"/>
<keyword evidence="4" id="KW-1185">Reference proteome</keyword>
<evidence type="ECO:0000256" key="1">
    <source>
        <dbReference type="SAM" id="Coils"/>
    </source>
</evidence>
<sequence>MEELFNLNNFGCQPQAEIFSNQIFQSANKKDNCQDIIFEKFEEREEEQDEMNMSFFDNMEDSEINEDQEKQAQQQQIGQIIENNCDNLSNISNKSKNYFQEILSDKQNLDFNMNMQLNENKSQNQSESEKNKKQTRKYMDKEQSMKVRKEVIRQIQFKEYNVGKLVDMGCSKRYARKILKNYGEYLQNKKKGRKNLMCNKVIYQVKQETRSYLMQVLPFRFSNGNIKNSPIKELNQILKKFGESVQFNKKQTRYLMQNLESVREFVNSEKQGAQISTQITQDQFQEEKKVILKQKQQEQNQKQQEKQQQLLDQNEDKMKIEEKEKEKEEKEKEKQKENQLNGWVNANEFINTYQCSFGENYMETLRFGEREIEEFYMSEKKNLKEIEKQGEIQGKEMKMDFDFDCNQGLFQFENSSNSSLQFGFGGTSNSNISGENYQQQQQKQQQELVLQNLRGGFEFGEDQENSFNECYVNQQHLKQQQQQQKQLQIIEENGINLQQQKEQKQLRDIKQVQFSQFDQFQNQQQQKIFQNQNQFFSNQDKQELKQQQEISGLFNQFENQNIQQLQQSQQDYQFEPILYKKSERLEENSKAIIELERQINFLEEQKKLRMLLMEKQQEEFSIFKQGNEFQNFDINNERGSAYNYNSNSEINQNCNKGFQDYNLNQDITKKQLQIQQNLQLQQQNEFEFF</sequence>
<feature type="compositionally biased region" description="Basic and acidic residues" evidence="2">
    <location>
        <begin position="127"/>
        <end position="143"/>
    </location>
</feature>
<name>A0A0V0R2M4_PSEPJ</name>
<gene>
    <name evidence="3" type="ORF">PPERSA_10390</name>
</gene>
<protein>
    <submittedName>
        <fullName evidence="3">Uncharacterized protein</fullName>
    </submittedName>
</protein>
<evidence type="ECO:0000256" key="2">
    <source>
        <dbReference type="SAM" id="MobiDB-lite"/>
    </source>
</evidence>
<proteinExistence type="predicted"/>
<dbReference type="EMBL" id="LDAU01000062">
    <property type="protein sequence ID" value="KRX08586.1"/>
    <property type="molecule type" value="Genomic_DNA"/>
</dbReference>
<feature type="coiled-coil region" evidence="1">
    <location>
        <begin position="281"/>
        <end position="340"/>
    </location>
</feature>